<feature type="compositionally biased region" description="Polar residues" evidence="1">
    <location>
        <begin position="317"/>
        <end position="330"/>
    </location>
</feature>
<feature type="region of interest" description="Disordered" evidence="1">
    <location>
        <begin position="513"/>
        <end position="536"/>
    </location>
</feature>
<feature type="domain" description="RUN" evidence="2">
    <location>
        <begin position="944"/>
        <end position="1088"/>
    </location>
</feature>
<feature type="compositionally biased region" description="Basic and acidic residues" evidence="1">
    <location>
        <begin position="1307"/>
        <end position="1316"/>
    </location>
</feature>
<dbReference type="PANTHER" id="PTHR15591">
    <property type="entry name" value="RUN AND SH3 DOMAIN CONTAINING"/>
    <property type="match status" value="1"/>
</dbReference>
<feature type="region of interest" description="Disordered" evidence="1">
    <location>
        <begin position="184"/>
        <end position="203"/>
    </location>
</feature>
<dbReference type="InterPro" id="IPR004012">
    <property type="entry name" value="Run_dom"/>
</dbReference>
<feature type="region of interest" description="Disordered" evidence="1">
    <location>
        <begin position="699"/>
        <end position="754"/>
    </location>
</feature>
<dbReference type="SMART" id="SM00593">
    <property type="entry name" value="RUN"/>
    <property type="match status" value="1"/>
</dbReference>
<organism evidence="3 4">
    <name type="scientific">Clupea harengus</name>
    <name type="common">Atlantic herring</name>
    <dbReference type="NCBI Taxonomy" id="7950"/>
    <lineage>
        <taxon>Eukaryota</taxon>
        <taxon>Metazoa</taxon>
        <taxon>Chordata</taxon>
        <taxon>Craniata</taxon>
        <taxon>Vertebrata</taxon>
        <taxon>Euteleostomi</taxon>
        <taxon>Actinopterygii</taxon>
        <taxon>Neopterygii</taxon>
        <taxon>Teleostei</taxon>
        <taxon>Clupei</taxon>
        <taxon>Clupeiformes</taxon>
        <taxon>Clupeoidei</taxon>
        <taxon>Clupeidae</taxon>
        <taxon>Clupea</taxon>
    </lineage>
</organism>
<evidence type="ECO:0000313" key="4">
    <source>
        <dbReference type="RefSeq" id="XP_031433353.1"/>
    </source>
</evidence>
<dbReference type="InterPro" id="IPR047343">
    <property type="entry name" value="RUSC1_2"/>
</dbReference>
<feature type="compositionally biased region" description="Polar residues" evidence="1">
    <location>
        <begin position="527"/>
        <end position="536"/>
    </location>
</feature>
<dbReference type="GO" id="GO:0031410">
    <property type="term" value="C:cytoplasmic vesicle"/>
    <property type="evidence" value="ECO:0007669"/>
    <property type="project" value="TreeGrafter"/>
</dbReference>
<reference evidence="4" key="1">
    <citation type="submission" date="2025-08" db="UniProtKB">
        <authorList>
            <consortium name="RefSeq"/>
        </authorList>
    </citation>
    <scope>IDENTIFICATION</scope>
</reference>
<feature type="compositionally biased region" description="Basic and acidic residues" evidence="1">
    <location>
        <begin position="70"/>
        <end position="84"/>
    </location>
</feature>
<feature type="region of interest" description="Disordered" evidence="1">
    <location>
        <begin position="1200"/>
        <end position="1266"/>
    </location>
</feature>
<sequence>MMNSSASLSGETLFLRQAALLLEHPPPAWKLCSAVQRPTRPCSLNLTYTISVPAPAQQDPFREVVSSLAESEKEDGGDVEEKAQPDQMQACSLSAPNLSGGSSPSDFTVSKEKPFGDRGTPRWVNPFIPEQERRNKVGEDEEEEDDLDGDNLHKYQEDFSFQLHGDTRDGDGDEALPCPAEVVQHHGAENAGTRRTKWSQERGVSKELENLSQQGVEVRPRCDSRSIPMIVDCGDADWGESGDSDGGVLTGKSSQMSANCPCALSKPHKESESLVDNVSDSSSSDGVLVNFSTIYNKSNNAVEAIPFDVESRIDPSHGTSSLPQDGSNPTPCWPPQGIDPNCNYQLDSEGVPSPVASDVTLCLHAQTRLAVSTQNYYKLVTCDLSSQSSPSPAWSSVTSCSEGQGSPTPPAEYFLFRRDGEEGRMEAQPEEEGEEKPVEDITKGSTEDPFRKEIRGKTFLTRSCDTTTTKRLLSPAQQTLPRVPSCPGHLTAHGTRQHVTSFAEIAYCKRGTRDTSSLRTTPEDHQSPSGSQVPQRLSMVTDTEYEGQHVGSASTPSLPNQDNKIPVNMDEESLPSTSTMEGACSSSPGVVRFSKDQRPTSLPIQPFVLQLPPGKQQKPLGSLLNQYLSHGKSGTHRGKGKENGKVVPTFLRPSPLGGYSSFQLEAASSSDTCSTCTPSPVPFPNRSALVLYHHTTSPPDVQCHPDKNQSCSSNPFRPYMFQSSPDEALDCQSKHSEDSTSPPPQTCAKLSPEASNGICSPKCDSSLPTRHTLEPSPKMVDPFQPLSALSSYGDECQAIETTPVWDISHRGPSPAVTSVTSLNTPPCLAFCPAERPQAQCSPSGALSAAAICRPAIPKCFQGKRHQPQSQHQQGDSFSLTDRPPEEFCLSPDASSETLSIDLLQKKALLKAVSSAVDLIVTYFEHPSRDPDEKLQLGNSTLNPTIAQLVLNQLCPAIRNILQDGLRSYKLDLIVGQRRNQPWDIVLASTQPGPTTRVLHSLVSVVSKCSQLTKHSMRFNAFIMGLLNLRALEFWLNHLYTCVDVLRPLYHHWGLVPLLQGPYLPHLHELLLHLEPLAALPFDLHLLSEARLLKRTSSLLAQSAYSSLQMSAISTNQNKGGEPRKEQAGSADSRVRGSSIHTALLSPQTFMQHISSGPQSNNWLSKSRPYIGPLGGSTGSDSAVGWWLKQPAVVEGVMTPSVDTQENRWREEESKRGMERTADAPEERSPQELRWARLFGGRVGAPTKRENKQQGPSRAQKNRLPSQWLSLDGSGLEFLAQSVWPNRRQEPHPYPNQTLHTAEGNQHQPDHNLHYNP</sequence>
<dbReference type="Proteomes" id="UP000515152">
    <property type="component" value="Chromosome 12"/>
</dbReference>
<feature type="compositionally biased region" description="Acidic residues" evidence="1">
    <location>
        <begin position="139"/>
        <end position="149"/>
    </location>
</feature>
<feature type="region of interest" description="Disordered" evidence="1">
    <location>
        <begin position="863"/>
        <end position="882"/>
    </location>
</feature>
<dbReference type="GeneID" id="105900543"/>
<feature type="compositionally biased region" description="Low complexity" evidence="1">
    <location>
        <begin position="386"/>
        <end position="401"/>
    </location>
</feature>
<accession>A0A6P8FZV5</accession>
<feature type="compositionally biased region" description="Basic and acidic residues" evidence="1">
    <location>
        <begin position="1204"/>
        <end position="1234"/>
    </location>
</feature>
<dbReference type="OrthoDB" id="9884296at2759"/>
<feature type="region of interest" description="Disordered" evidence="1">
    <location>
        <begin position="1114"/>
        <end position="1136"/>
    </location>
</feature>
<dbReference type="Pfam" id="PF02759">
    <property type="entry name" value="RUN"/>
    <property type="match status" value="1"/>
</dbReference>
<feature type="compositionally biased region" description="Polar residues" evidence="1">
    <location>
        <begin position="1294"/>
        <end position="1306"/>
    </location>
</feature>
<dbReference type="KEGG" id="char:105900543"/>
<feature type="compositionally biased region" description="Basic and acidic residues" evidence="1">
    <location>
        <begin position="435"/>
        <end position="446"/>
    </location>
</feature>
<dbReference type="RefSeq" id="XP_031433353.1">
    <property type="nucleotide sequence ID" value="XM_031577493.2"/>
</dbReference>
<feature type="region of interest" description="Disordered" evidence="1">
    <location>
        <begin position="1281"/>
        <end position="1316"/>
    </location>
</feature>
<feature type="compositionally biased region" description="Polar residues" evidence="1">
    <location>
        <begin position="708"/>
        <end position="725"/>
    </location>
</feature>
<evidence type="ECO:0000313" key="3">
    <source>
        <dbReference type="Proteomes" id="UP000515152"/>
    </source>
</evidence>
<dbReference type="PANTHER" id="PTHR15591:SF14">
    <property type="entry name" value="AP-4 COMPLEX ACCESSORY SUBUNIT RUSC2"/>
    <property type="match status" value="1"/>
</dbReference>
<name>A0A6P8FZV5_CLUHA</name>
<feature type="compositionally biased region" description="Polar residues" evidence="1">
    <location>
        <begin position="867"/>
        <end position="879"/>
    </location>
</feature>
<feature type="region of interest" description="Disordered" evidence="1">
    <location>
        <begin position="422"/>
        <end position="446"/>
    </location>
</feature>
<feature type="region of interest" description="Disordered" evidence="1">
    <location>
        <begin position="61"/>
        <end position="151"/>
    </location>
</feature>
<gene>
    <name evidence="4" type="primary">LOC105900543</name>
</gene>
<feature type="compositionally biased region" description="Basic and acidic residues" evidence="1">
    <location>
        <begin position="109"/>
        <end position="120"/>
    </location>
</feature>
<evidence type="ECO:0000259" key="2">
    <source>
        <dbReference type="PROSITE" id="PS50826"/>
    </source>
</evidence>
<dbReference type="PROSITE" id="PS50826">
    <property type="entry name" value="RUN"/>
    <property type="match status" value="1"/>
</dbReference>
<feature type="region of interest" description="Disordered" evidence="1">
    <location>
        <begin position="386"/>
        <end position="409"/>
    </location>
</feature>
<dbReference type="SUPFAM" id="SSF140741">
    <property type="entry name" value="RUN domain-like"/>
    <property type="match status" value="1"/>
</dbReference>
<feature type="region of interest" description="Disordered" evidence="1">
    <location>
        <begin position="312"/>
        <end position="336"/>
    </location>
</feature>
<keyword evidence="3" id="KW-1185">Reference proteome</keyword>
<proteinExistence type="predicted"/>
<evidence type="ECO:0000256" key="1">
    <source>
        <dbReference type="SAM" id="MobiDB-lite"/>
    </source>
</evidence>
<feature type="compositionally biased region" description="Polar residues" evidence="1">
    <location>
        <begin position="86"/>
        <end position="108"/>
    </location>
</feature>
<dbReference type="Gene3D" id="1.20.58.900">
    <property type="match status" value="1"/>
</dbReference>
<protein>
    <submittedName>
        <fullName evidence="4">Iporin</fullName>
    </submittedName>
</protein>
<feature type="compositionally biased region" description="Polar residues" evidence="1">
    <location>
        <begin position="1252"/>
        <end position="1266"/>
    </location>
</feature>
<dbReference type="InterPro" id="IPR037213">
    <property type="entry name" value="Run_dom_sf"/>
</dbReference>